<dbReference type="EMBL" id="JAVRRR010000188">
    <property type="protein sequence ID" value="KAK5144911.1"/>
    <property type="molecule type" value="Genomic_DNA"/>
</dbReference>
<evidence type="ECO:0000313" key="2">
    <source>
        <dbReference type="Proteomes" id="UP001308179"/>
    </source>
</evidence>
<proteinExistence type="predicted"/>
<keyword evidence="2" id="KW-1185">Reference proteome</keyword>
<organism evidence="1 2">
    <name type="scientific">Rachicladosporium monterosium</name>
    <dbReference type="NCBI Taxonomy" id="1507873"/>
    <lineage>
        <taxon>Eukaryota</taxon>
        <taxon>Fungi</taxon>
        <taxon>Dikarya</taxon>
        <taxon>Ascomycota</taxon>
        <taxon>Pezizomycotina</taxon>
        <taxon>Dothideomycetes</taxon>
        <taxon>Dothideomycetidae</taxon>
        <taxon>Cladosporiales</taxon>
        <taxon>Cladosporiaceae</taxon>
        <taxon>Rachicladosporium</taxon>
    </lineage>
</organism>
<accession>A0ABR0L7Z7</accession>
<protein>
    <submittedName>
        <fullName evidence="1">Uncharacterized protein</fullName>
    </submittedName>
</protein>
<reference evidence="1 2" key="1">
    <citation type="submission" date="2023-08" db="EMBL/GenBank/DDBJ databases">
        <title>Black Yeasts Isolated from many extreme environments.</title>
        <authorList>
            <person name="Coleine C."/>
            <person name="Stajich J.E."/>
            <person name="Selbmann L."/>
        </authorList>
    </citation>
    <scope>NUCLEOTIDE SEQUENCE [LARGE SCALE GENOMIC DNA]</scope>
    <source>
        <strain evidence="1 2">CCFEE 5386</strain>
    </source>
</reference>
<dbReference type="Proteomes" id="UP001308179">
    <property type="component" value="Unassembled WGS sequence"/>
</dbReference>
<sequence length="190" mass="20717">MYAAESTASSRLLPASSVDITMDLVLWPTPAAGLFGLETSIRCARENTLCALLQDVRARLETRPSQISRPPPRQRPYVAAREHVPTVQAALKDFVKAMHEFDAKFSDANSIAVGRATLTWARRKMTQTAVTRVGSLAEFDADKAGTAYHTACSLSDAAELQQKKEDALAAESLFVSEGEDVSTDKEKDDE</sequence>
<evidence type="ECO:0000313" key="1">
    <source>
        <dbReference type="EMBL" id="KAK5144911.1"/>
    </source>
</evidence>
<comment type="caution">
    <text evidence="1">The sequence shown here is derived from an EMBL/GenBank/DDBJ whole genome shotgun (WGS) entry which is preliminary data.</text>
</comment>
<gene>
    <name evidence="1" type="ORF">LTR32_003240</name>
</gene>
<name>A0ABR0L7Z7_9PEZI</name>